<dbReference type="GO" id="GO:0003723">
    <property type="term" value="F:RNA binding"/>
    <property type="evidence" value="ECO:0007669"/>
    <property type="project" value="TreeGrafter"/>
</dbReference>
<dbReference type="GO" id="GO:0004534">
    <property type="term" value="F:5'-3' RNA exonuclease activity"/>
    <property type="evidence" value="ECO:0007669"/>
    <property type="project" value="TreeGrafter"/>
</dbReference>
<evidence type="ECO:0000259" key="2">
    <source>
        <dbReference type="Pfam" id="PF03159"/>
    </source>
</evidence>
<dbReference type="InterPro" id="IPR004859">
    <property type="entry name" value="Xrn1_N"/>
</dbReference>
<sequence>MGIYNFHAWLRKHYPGSYAHIQHNNIYDFIYIDVNFILHNAIYGSKSEKEFINKLYMQLNIIFSNFIATKQIYFALDGPSSYAKVLLQRKRRSQTSKKISKNVFSSLYITPGTEKMNMIEKHLVSYIAKLKTKYKFIKPEIKISLSSDPDEGEIKICKRVIDNGKDNLDLKHLIIGNDSDLIVLSMGMKPIYNIYILVKGKGSNELISLSKLLSLYAKFINRENKISDLAYSNLRDDFVIISVMMGNDYLPKMGYINHEELWRQYYKLIKSNSELTLIKNGTFDLECARKLMFMIYNSLSPSFKKISIKTMNESRSKSYINGLLWCLTMYNTGVCPKYDYIYTGNQAPHPYELYFYLCGELNDIILPVSNSQPIPLEIYPLLILPKKAIELIPTKYHTLIDGQLKYLYEIEDCDKCTTYRSKFKILYKQIKDEIDEELVEKIKEKYKLEMAEYMKHKKIHAEFNINDIYKILNIV</sequence>
<dbReference type="Gene3D" id="3.40.50.12390">
    <property type="match status" value="1"/>
</dbReference>
<proteinExistence type="inferred from homology"/>
<evidence type="ECO:0000256" key="1">
    <source>
        <dbReference type="ARBA" id="ARBA00038299"/>
    </source>
</evidence>
<evidence type="ECO:0000313" key="3">
    <source>
        <dbReference type="EMBL" id="QKF93623.1"/>
    </source>
</evidence>
<name>A0A7D3QTV3_9VIRU</name>
<accession>A0A7D3QTV3</accession>
<evidence type="ECO:0000313" key="4">
    <source>
        <dbReference type="Proteomes" id="UP001162001"/>
    </source>
</evidence>
<gene>
    <name evidence="3" type="ORF">Fadolivirus_1_165</name>
</gene>
<dbReference type="PANTHER" id="PTHR12341">
    <property type="entry name" value="5'-&gt;3' EXORIBONUCLEASE"/>
    <property type="match status" value="1"/>
</dbReference>
<dbReference type="Pfam" id="PF03159">
    <property type="entry name" value="XRN_N"/>
    <property type="match status" value="1"/>
</dbReference>
<organism evidence="3 4">
    <name type="scientific">Fadolivirus FV1/VV64</name>
    <dbReference type="NCBI Taxonomy" id="3070911"/>
    <lineage>
        <taxon>Viruses</taxon>
        <taxon>Varidnaviria</taxon>
        <taxon>Bamfordvirae</taxon>
        <taxon>Nucleocytoviricota</taxon>
        <taxon>Megaviricetes</taxon>
        <taxon>Imitervirales</taxon>
        <taxon>Mimiviridae</taxon>
        <taxon>Klosneuvirinae</taxon>
        <taxon>Fadolivirus</taxon>
        <taxon>Fadolivirus algeromassiliense</taxon>
    </lineage>
</organism>
<reference evidence="3 4" key="1">
    <citation type="submission" date="2020-04" db="EMBL/GenBank/DDBJ databases">
        <title>Advantages and limits of metagenomic assembly and binning of a giant virus.</title>
        <authorList>
            <person name="Schulz F."/>
            <person name="Andreani J."/>
            <person name="Francis R."/>
            <person name="Boudjemaa H."/>
            <person name="Bou Khalil J.Y."/>
            <person name="Lee J."/>
            <person name="La Scola B."/>
            <person name="Woyke T."/>
        </authorList>
    </citation>
    <scope>NUCLEOTIDE SEQUENCE [LARGE SCALE GENOMIC DNA]</scope>
    <source>
        <strain evidence="3 4">FV1/VV64</strain>
    </source>
</reference>
<comment type="similarity">
    <text evidence="1">Belongs to the 5'-3' exonuclease family.</text>
</comment>
<dbReference type="Proteomes" id="UP001162001">
    <property type="component" value="Segment"/>
</dbReference>
<feature type="domain" description="Xrn1 N-terminal" evidence="2">
    <location>
        <begin position="1"/>
        <end position="189"/>
    </location>
</feature>
<dbReference type="GO" id="GO:0000956">
    <property type="term" value="P:nuclear-transcribed mRNA catabolic process"/>
    <property type="evidence" value="ECO:0007669"/>
    <property type="project" value="TreeGrafter"/>
</dbReference>
<protein>
    <submittedName>
        <fullName evidence="3">5'-3' exoribonuclease</fullName>
    </submittedName>
</protein>
<dbReference type="PANTHER" id="PTHR12341:SF7">
    <property type="entry name" value="5'-3' EXORIBONUCLEASE 1"/>
    <property type="match status" value="1"/>
</dbReference>
<dbReference type="EMBL" id="MT418680">
    <property type="protein sequence ID" value="QKF93623.1"/>
    <property type="molecule type" value="Genomic_DNA"/>
</dbReference>
<dbReference type="InterPro" id="IPR027073">
    <property type="entry name" value="5_3_exoribonuclease"/>
</dbReference>
<keyword evidence="4" id="KW-1185">Reference proteome</keyword>